<evidence type="ECO:0008006" key="3">
    <source>
        <dbReference type="Google" id="ProtNLM"/>
    </source>
</evidence>
<name>A0A6H2H8Q3_9BURK</name>
<dbReference type="EMBL" id="CP051461">
    <property type="protein sequence ID" value="QJC55974.1"/>
    <property type="molecule type" value="Genomic_DNA"/>
</dbReference>
<dbReference type="Gene3D" id="6.10.280.50">
    <property type="match status" value="1"/>
</dbReference>
<dbReference type="InterPro" id="IPR007420">
    <property type="entry name" value="DUF465"/>
</dbReference>
<accession>A0A6H2H8Q3</accession>
<proteinExistence type="predicted"/>
<gene>
    <name evidence="1" type="ORF">HC248_01258</name>
</gene>
<evidence type="ECO:0000313" key="1">
    <source>
        <dbReference type="EMBL" id="QJC55974.1"/>
    </source>
</evidence>
<dbReference type="KEGG" id="pvac:HC248_01258"/>
<keyword evidence="2" id="KW-1185">Reference proteome</keyword>
<reference evidence="1 2" key="1">
    <citation type="submission" date="2020-04" db="EMBL/GenBank/DDBJ databases">
        <title>Complete genome of a Psychrophilic, Marine, Gas Vacuolate Bacterium Polaromonas vacuolata KCTC 22033T.</title>
        <authorList>
            <person name="Hwang K."/>
            <person name="Kim K.M."/>
        </authorList>
    </citation>
    <scope>NUCLEOTIDE SEQUENCE [LARGE SCALE GENOMIC DNA]</scope>
    <source>
        <strain evidence="1 2">KCTC 22033</strain>
    </source>
</reference>
<dbReference type="InterPro" id="IPR038444">
    <property type="entry name" value="DUF465_sf"/>
</dbReference>
<dbReference type="Pfam" id="PF04325">
    <property type="entry name" value="DUF465"/>
    <property type="match status" value="1"/>
</dbReference>
<dbReference type="Proteomes" id="UP000502041">
    <property type="component" value="Chromosome"/>
</dbReference>
<organism evidence="1 2">
    <name type="scientific">Polaromonas vacuolata</name>
    <dbReference type="NCBI Taxonomy" id="37448"/>
    <lineage>
        <taxon>Bacteria</taxon>
        <taxon>Pseudomonadati</taxon>
        <taxon>Pseudomonadota</taxon>
        <taxon>Betaproteobacteria</taxon>
        <taxon>Burkholderiales</taxon>
        <taxon>Comamonadaceae</taxon>
        <taxon>Polaromonas</taxon>
    </lineage>
</organism>
<dbReference type="RefSeq" id="WP_168921754.1">
    <property type="nucleotide sequence ID" value="NZ_CP051461.1"/>
</dbReference>
<protein>
    <recommendedName>
        <fullName evidence="3">DUF465 domain-containing protein</fullName>
    </recommendedName>
</protein>
<dbReference type="AlphaFoldDB" id="A0A6H2H8Q3"/>
<evidence type="ECO:0000313" key="2">
    <source>
        <dbReference type="Proteomes" id="UP000502041"/>
    </source>
</evidence>
<sequence>MHLNLHSPERRLIELRIEHADLNALVDLACVSMPLDQLMIQRLKKRRLALRDQIVQYELSSLPQEPA</sequence>